<feature type="signal peptide" evidence="1">
    <location>
        <begin position="1"/>
        <end position="20"/>
    </location>
</feature>
<dbReference type="Pfam" id="PF14903">
    <property type="entry name" value="WG_beta_rep"/>
    <property type="match status" value="2"/>
</dbReference>
<sequence length="282" mass="31517">MKKPFLFSAAALLLLTGAAAPESPEYTVSKHHNGPELYYCYVDAAGNRLNDVRYAEAHPFCGDRALVREMKKYGYIGPAGELAIPYRFDAALNFGDLGFDKDLAVVRFAFRDELREFITPWTYGDSEMVLINRRGEAVTPRYEVIRPVAYGLAVVVETRRNHGLPVEIAEPNEVPDACKWGCIDKCGREVIPCIYDRIFGIGESLLLAQKEGKWGAVDSRGREVIPFIHDSCRYRNGREPVFSSDRDGGWPDVSRVTPGKGRIDMYAGGKKSVFDGLGRKLK</sequence>
<evidence type="ECO:0000313" key="2">
    <source>
        <dbReference type="EMBL" id="MEQ2543753.1"/>
    </source>
</evidence>
<keyword evidence="3" id="KW-1185">Reference proteome</keyword>
<dbReference type="InterPro" id="IPR032774">
    <property type="entry name" value="WG_beta_rep"/>
</dbReference>
<keyword evidence="1" id="KW-0732">Signal</keyword>
<reference evidence="2 3" key="1">
    <citation type="submission" date="2024-03" db="EMBL/GenBank/DDBJ databases">
        <title>Human intestinal bacterial collection.</title>
        <authorList>
            <person name="Pauvert C."/>
            <person name="Hitch T.C.A."/>
            <person name="Clavel T."/>
        </authorList>
    </citation>
    <scope>NUCLEOTIDE SEQUENCE [LARGE SCALE GENOMIC DNA]</scope>
    <source>
        <strain evidence="2 3">CLA-KB-H122</strain>
    </source>
</reference>
<dbReference type="EMBL" id="JBBMFL010000002">
    <property type="protein sequence ID" value="MEQ2543753.1"/>
    <property type="molecule type" value="Genomic_DNA"/>
</dbReference>
<dbReference type="PANTHER" id="PTHR37841">
    <property type="entry name" value="GLR2918 PROTEIN"/>
    <property type="match status" value="1"/>
</dbReference>
<evidence type="ECO:0000313" key="3">
    <source>
        <dbReference type="Proteomes" id="UP001460202"/>
    </source>
</evidence>
<dbReference type="Proteomes" id="UP001460202">
    <property type="component" value="Unassembled WGS sequence"/>
</dbReference>
<gene>
    <name evidence="2" type="ORF">WMO46_02160</name>
</gene>
<dbReference type="PANTHER" id="PTHR37841:SF1">
    <property type="entry name" value="DUF3298 DOMAIN-CONTAINING PROTEIN"/>
    <property type="match status" value="1"/>
</dbReference>
<dbReference type="RefSeq" id="WP_349093689.1">
    <property type="nucleotide sequence ID" value="NZ_JBBMFL010000002.1"/>
</dbReference>
<accession>A0ABV1GUE4</accession>
<comment type="caution">
    <text evidence="2">The sequence shown here is derived from an EMBL/GenBank/DDBJ whole genome shotgun (WGS) entry which is preliminary data.</text>
</comment>
<protein>
    <submittedName>
        <fullName evidence="2">WG repeat-containing protein</fullName>
    </submittedName>
</protein>
<organism evidence="2 3">
    <name type="scientific">Alistipes intestinihominis</name>
    <dbReference type="NCBI Taxonomy" id="3133172"/>
    <lineage>
        <taxon>Bacteria</taxon>
        <taxon>Pseudomonadati</taxon>
        <taxon>Bacteroidota</taxon>
        <taxon>Bacteroidia</taxon>
        <taxon>Bacteroidales</taxon>
        <taxon>Rikenellaceae</taxon>
        <taxon>Alistipes</taxon>
    </lineage>
</organism>
<feature type="chain" id="PRO_5045649960" evidence="1">
    <location>
        <begin position="21"/>
        <end position="282"/>
    </location>
</feature>
<name>A0ABV1GUE4_9BACT</name>
<evidence type="ECO:0000256" key="1">
    <source>
        <dbReference type="SAM" id="SignalP"/>
    </source>
</evidence>
<proteinExistence type="predicted"/>